<dbReference type="EMBL" id="JAQJAE010000006">
    <property type="protein sequence ID" value="KAJ5588487.1"/>
    <property type="molecule type" value="Genomic_DNA"/>
</dbReference>
<dbReference type="GeneID" id="81592461"/>
<keyword evidence="2" id="KW-1185">Reference proteome</keyword>
<dbReference type="AlphaFoldDB" id="A0AAD6DLB9"/>
<reference evidence="1" key="2">
    <citation type="submission" date="2023-01" db="EMBL/GenBank/DDBJ databases">
        <authorList>
            <person name="Petersen C."/>
        </authorList>
    </citation>
    <scope>NUCLEOTIDE SEQUENCE</scope>
    <source>
        <strain evidence="1">IBT 12815</strain>
    </source>
</reference>
<proteinExistence type="predicted"/>
<comment type="caution">
    <text evidence="1">The sequence shown here is derived from an EMBL/GenBank/DDBJ whole genome shotgun (WGS) entry which is preliminary data.</text>
</comment>
<accession>A0AAD6DLB9</accession>
<evidence type="ECO:0000313" key="2">
    <source>
        <dbReference type="Proteomes" id="UP001213799"/>
    </source>
</evidence>
<dbReference type="Proteomes" id="UP001213799">
    <property type="component" value="Unassembled WGS sequence"/>
</dbReference>
<organism evidence="1 2">
    <name type="scientific">Penicillium hordei</name>
    <dbReference type="NCBI Taxonomy" id="40994"/>
    <lineage>
        <taxon>Eukaryota</taxon>
        <taxon>Fungi</taxon>
        <taxon>Dikarya</taxon>
        <taxon>Ascomycota</taxon>
        <taxon>Pezizomycotina</taxon>
        <taxon>Eurotiomycetes</taxon>
        <taxon>Eurotiomycetidae</taxon>
        <taxon>Eurotiales</taxon>
        <taxon>Aspergillaceae</taxon>
        <taxon>Penicillium</taxon>
    </lineage>
</organism>
<name>A0AAD6DLB9_9EURO</name>
<evidence type="ECO:0000313" key="1">
    <source>
        <dbReference type="EMBL" id="KAJ5588487.1"/>
    </source>
</evidence>
<sequence length="97" mass="10918">MSCQRTSASATERRTPSQTFALYREIILFRRHYGEPRNRAESFTEIEIGSDREIARERAETTRSTSAIVVYSDTLGRKGHLGAAVVALDNNLEVIES</sequence>
<gene>
    <name evidence="1" type="ORF">N7537_011165</name>
</gene>
<protein>
    <submittedName>
        <fullName evidence="1">Uncharacterized protein</fullName>
    </submittedName>
</protein>
<dbReference type="RefSeq" id="XP_056747506.1">
    <property type="nucleotide sequence ID" value="XM_056902219.1"/>
</dbReference>
<reference evidence="1" key="1">
    <citation type="journal article" date="2023" name="IMA Fungus">
        <title>Comparative genomic study of the Penicillium genus elucidates a diverse pangenome and 15 lateral gene transfer events.</title>
        <authorList>
            <person name="Petersen C."/>
            <person name="Sorensen T."/>
            <person name="Nielsen M.R."/>
            <person name="Sondergaard T.E."/>
            <person name="Sorensen J.L."/>
            <person name="Fitzpatrick D.A."/>
            <person name="Frisvad J.C."/>
            <person name="Nielsen K.L."/>
        </authorList>
    </citation>
    <scope>NUCLEOTIDE SEQUENCE</scope>
    <source>
        <strain evidence="1">IBT 12815</strain>
    </source>
</reference>